<dbReference type="Proteomes" id="UP000826195">
    <property type="component" value="Unassembled WGS sequence"/>
</dbReference>
<feature type="region of interest" description="Disordered" evidence="1">
    <location>
        <begin position="14"/>
        <end position="152"/>
    </location>
</feature>
<comment type="caution">
    <text evidence="2">The sequence shown here is derived from an EMBL/GenBank/DDBJ whole genome shotgun (WGS) entry which is preliminary data.</text>
</comment>
<keyword evidence="3" id="KW-1185">Reference proteome</keyword>
<feature type="compositionally biased region" description="Basic and acidic residues" evidence="1">
    <location>
        <begin position="102"/>
        <end position="111"/>
    </location>
</feature>
<sequence>MFYKKPYSIYAVDFPTKNSRKDLSDENLRIRDQKINNPSALDTSTEDDDEDKKSAVTKAKQARKIKKQNESKTKMQRTKEIIQAHQKSKKKNLKKYITTDTHSGDDSLSEKDEIEENLSDPENNKENGRVMRRDRRIISETDSENDMFGDPSEQYIEPIVIINKNNFADQDTNEDNNKV</sequence>
<proteinExistence type="predicted"/>
<evidence type="ECO:0000313" key="3">
    <source>
        <dbReference type="Proteomes" id="UP000826195"/>
    </source>
</evidence>
<dbReference type="EMBL" id="JAHXZJ010000001">
    <property type="protein sequence ID" value="KAH0568628.1"/>
    <property type="molecule type" value="Genomic_DNA"/>
</dbReference>
<dbReference type="AlphaFoldDB" id="A0AAV7J9H6"/>
<feature type="compositionally biased region" description="Basic and acidic residues" evidence="1">
    <location>
        <begin position="67"/>
        <end position="82"/>
    </location>
</feature>
<evidence type="ECO:0000313" key="2">
    <source>
        <dbReference type="EMBL" id="KAH0568628.1"/>
    </source>
</evidence>
<protein>
    <submittedName>
        <fullName evidence="2">Uncharacterized protein</fullName>
    </submittedName>
</protein>
<accession>A0AAV7J9H6</accession>
<evidence type="ECO:0000256" key="1">
    <source>
        <dbReference type="SAM" id="MobiDB-lite"/>
    </source>
</evidence>
<name>A0AAV7J9H6_COTGL</name>
<organism evidence="2 3">
    <name type="scientific">Cotesia glomerata</name>
    <name type="common">Lepidopteran parasitic wasp</name>
    <name type="synonym">Apanteles glomeratus</name>
    <dbReference type="NCBI Taxonomy" id="32391"/>
    <lineage>
        <taxon>Eukaryota</taxon>
        <taxon>Metazoa</taxon>
        <taxon>Ecdysozoa</taxon>
        <taxon>Arthropoda</taxon>
        <taxon>Hexapoda</taxon>
        <taxon>Insecta</taxon>
        <taxon>Pterygota</taxon>
        <taxon>Neoptera</taxon>
        <taxon>Endopterygota</taxon>
        <taxon>Hymenoptera</taxon>
        <taxon>Apocrita</taxon>
        <taxon>Ichneumonoidea</taxon>
        <taxon>Braconidae</taxon>
        <taxon>Microgastrinae</taxon>
        <taxon>Cotesia</taxon>
    </lineage>
</organism>
<feature type="compositionally biased region" description="Basic and acidic residues" evidence="1">
    <location>
        <begin position="19"/>
        <end position="34"/>
    </location>
</feature>
<feature type="compositionally biased region" description="Basic and acidic residues" evidence="1">
    <location>
        <begin position="122"/>
        <end position="139"/>
    </location>
</feature>
<gene>
    <name evidence="2" type="ORF">KQX54_021315</name>
</gene>
<reference evidence="2 3" key="1">
    <citation type="journal article" date="2021" name="J. Hered.">
        <title>A chromosome-level genome assembly of the parasitoid wasp, Cotesia glomerata (Hymenoptera: Braconidae).</title>
        <authorList>
            <person name="Pinto B.J."/>
            <person name="Weis J.J."/>
            <person name="Gamble T."/>
            <person name="Ode P.J."/>
            <person name="Paul R."/>
            <person name="Zaspel J.M."/>
        </authorList>
    </citation>
    <scope>NUCLEOTIDE SEQUENCE [LARGE SCALE GENOMIC DNA]</scope>
    <source>
        <strain evidence="2">CgM1</strain>
    </source>
</reference>